<proteinExistence type="predicted"/>
<dbReference type="AlphaFoldDB" id="A0A3B0BY43"/>
<organism evidence="1 2">
    <name type="scientific">Ulvibacterium marinum</name>
    <dbReference type="NCBI Taxonomy" id="2419782"/>
    <lineage>
        <taxon>Bacteria</taxon>
        <taxon>Pseudomonadati</taxon>
        <taxon>Bacteroidota</taxon>
        <taxon>Flavobacteriia</taxon>
        <taxon>Flavobacteriales</taxon>
        <taxon>Flavobacteriaceae</taxon>
        <taxon>Ulvibacterium</taxon>
    </lineage>
</organism>
<sequence length="58" mass="7113">MNLRILQMNRKKADLPIKICKVCGLAFRWRRKWRKDWEEVKYCSARCRRNKNLKADSS</sequence>
<gene>
    <name evidence="1" type="ORF">D7Z94_19435</name>
</gene>
<evidence type="ECO:0000313" key="2">
    <source>
        <dbReference type="Proteomes" id="UP000276603"/>
    </source>
</evidence>
<dbReference type="PANTHER" id="PTHR37463">
    <property type="entry name" value="GSL3115 PROTEIN"/>
    <property type="match status" value="1"/>
</dbReference>
<comment type="caution">
    <text evidence="1">The sequence shown here is derived from an EMBL/GenBank/DDBJ whole genome shotgun (WGS) entry which is preliminary data.</text>
</comment>
<dbReference type="Proteomes" id="UP000276603">
    <property type="component" value="Unassembled WGS sequence"/>
</dbReference>
<evidence type="ECO:0000313" key="1">
    <source>
        <dbReference type="EMBL" id="RKN78393.1"/>
    </source>
</evidence>
<dbReference type="Pfam" id="PF10013">
    <property type="entry name" value="DUF2256"/>
    <property type="match status" value="1"/>
</dbReference>
<dbReference type="PANTHER" id="PTHR37463:SF1">
    <property type="entry name" value="DUF2256 DOMAIN-CONTAINING PROTEIN"/>
    <property type="match status" value="1"/>
</dbReference>
<dbReference type="InterPro" id="IPR017136">
    <property type="entry name" value="UCP037205"/>
</dbReference>
<protein>
    <submittedName>
        <fullName evidence="1">DUF2256 domain-containing protein</fullName>
    </submittedName>
</protein>
<dbReference type="EMBL" id="RBCJ01000004">
    <property type="protein sequence ID" value="RKN78393.1"/>
    <property type="molecule type" value="Genomic_DNA"/>
</dbReference>
<keyword evidence="2" id="KW-1185">Reference proteome</keyword>
<accession>A0A3B0BY43</accession>
<name>A0A3B0BY43_9FLAO</name>
<reference evidence="1 2" key="1">
    <citation type="submission" date="2018-10" db="EMBL/GenBank/DDBJ databases">
        <title>Ulvibacterium marinum gen. nov., sp. nov., a novel marine bacterium of the family Flavobacteriaceae, isolated from a culture of the green alga Ulva prolifera.</title>
        <authorList>
            <person name="Zhang Z."/>
        </authorList>
    </citation>
    <scope>NUCLEOTIDE SEQUENCE [LARGE SCALE GENOMIC DNA]</scope>
    <source>
        <strain evidence="1 2">CCMM003</strain>
    </source>
</reference>
<dbReference type="PIRSF" id="PIRSF037205">
    <property type="entry name" value="UCP037205"/>
    <property type="match status" value="1"/>
</dbReference>